<feature type="transmembrane region" description="Helical" evidence="1">
    <location>
        <begin position="290"/>
        <end position="309"/>
    </location>
</feature>
<feature type="transmembrane region" description="Helical" evidence="1">
    <location>
        <begin position="151"/>
        <end position="167"/>
    </location>
</feature>
<dbReference type="PANTHER" id="PTHR38457">
    <property type="entry name" value="REGULATOR ABRB-RELATED"/>
    <property type="match status" value="1"/>
</dbReference>
<evidence type="ECO:0000256" key="1">
    <source>
        <dbReference type="SAM" id="Phobius"/>
    </source>
</evidence>
<feature type="transmembrane region" description="Helical" evidence="1">
    <location>
        <begin position="227"/>
        <end position="246"/>
    </location>
</feature>
<dbReference type="NCBIfam" id="TIGR03082">
    <property type="entry name" value="Gneg_AbrB_dup"/>
    <property type="match status" value="2"/>
</dbReference>
<protein>
    <submittedName>
        <fullName evidence="2">AbrB family transcriptional regulator</fullName>
    </submittedName>
</protein>
<dbReference type="Pfam" id="PF05145">
    <property type="entry name" value="AbrB"/>
    <property type="match status" value="1"/>
</dbReference>
<dbReference type="RefSeq" id="WP_168624533.1">
    <property type="nucleotide sequence ID" value="NZ_JAAZQQ010000006.1"/>
</dbReference>
<gene>
    <name evidence="2" type="ORF">HCU73_16265</name>
</gene>
<dbReference type="Proteomes" id="UP000526408">
    <property type="component" value="Unassembled WGS sequence"/>
</dbReference>
<reference evidence="2 3" key="1">
    <citation type="submission" date="2020-04" db="EMBL/GenBank/DDBJ databases">
        <authorList>
            <person name="Yoon J."/>
        </authorList>
    </citation>
    <scope>NUCLEOTIDE SEQUENCE [LARGE SCALE GENOMIC DNA]</scope>
    <source>
        <strain evidence="2 3">KMU-115</strain>
    </source>
</reference>
<dbReference type="GO" id="GO:0016020">
    <property type="term" value="C:membrane"/>
    <property type="evidence" value="ECO:0007669"/>
    <property type="project" value="InterPro"/>
</dbReference>
<feature type="transmembrane region" description="Helical" evidence="1">
    <location>
        <begin position="205"/>
        <end position="221"/>
    </location>
</feature>
<dbReference type="PIRSF" id="PIRSF038991">
    <property type="entry name" value="Protein_AbrB"/>
    <property type="match status" value="1"/>
</dbReference>
<feature type="transmembrane region" description="Helical" evidence="1">
    <location>
        <begin position="316"/>
        <end position="337"/>
    </location>
</feature>
<evidence type="ECO:0000313" key="3">
    <source>
        <dbReference type="Proteomes" id="UP000526408"/>
    </source>
</evidence>
<dbReference type="EMBL" id="JAAZQQ010000006">
    <property type="protein sequence ID" value="NKX46149.1"/>
    <property type="molecule type" value="Genomic_DNA"/>
</dbReference>
<dbReference type="GO" id="GO:0010468">
    <property type="term" value="P:regulation of gene expression"/>
    <property type="evidence" value="ECO:0007669"/>
    <property type="project" value="InterPro"/>
</dbReference>
<feature type="transmembrane region" description="Helical" evidence="1">
    <location>
        <begin position="61"/>
        <end position="82"/>
    </location>
</feature>
<feature type="transmembrane region" description="Helical" evidence="1">
    <location>
        <begin position="23"/>
        <end position="49"/>
    </location>
</feature>
<dbReference type="InterPro" id="IPR017516">
    <property type="entry name" value="AbrB_dup"/>
</dbReference>
<comment type="caution">
    <text evidence="2">The sequence shown here is derived from an EMBL/GenBank/DDBJ whole genome shotgun (WGS) entry which is preliminary data.</text>
</comment>
<feature type="transmembrane region" description="Helical" evidence="1">
    <location>
        <begin position="179"/>
        <end position="198"/>
    </location>
</feature>
<evidence type="ECO:0000313" key="2">
    <source>
        <dbReference type="EMBL" id="NKX46149.1"/>
    </source>
</evidence>
<accession>A0A7X6H174</accession>
<organism evidence="2 3">
    <name type="scientific">Roseicyclus persicicus</name>
    <dbReference type="NCBI Taxonomy" id="2650661"/>
    <lineage>
        <taxon>Bacteria</taxon>
        <taxon>Pseudomonadati</taxon>
        <taxon>Pseudomonadota</taxon>
        <taxon>Alphaproteobacteria</taxon>
        <taxon>Rhodobacterales</taxon>
        <taxon>Roseobacteraceae</taxon>
        <taxon>Roseicyclus</taxon>
    </lineage>
</organism>
<proteinExistence type="predicted"/>
<keyword evidence="1" id="KW-0812">Transmembrane</keyword>
<dbReference type="AlphaFoldDB" id="A0A7X6H174"/>
<keyword evidence="3" id="KW-1185">Reference proteome</keyword>
<keyword evidence="1" id="KW-0472">Membrane</keyword>
<dbReference type="InterPro" id="IPR007820">
    <property type="entry name" value="AbrB_fam"/>
</dbReference>
<name>A0A7X6H174_9RHOB</name>
<keyword evidence="1" id="KW-1133">Transmembrane helix</keyword>
<dbReference type="PANTHER" id="PTHR38457:SF1">
    <property type="entry name" value="REGULATOR ABRB-RELATED"/>
    <property type="match status" value="1"/>
</dbReference>
<sequence>MAIDPAWRQVPATLAIGAAGAGLFWLIGFPAAVLTGPAAAVSAATLMGLRTAMPPMLRDAVFLVIGITIGSTVTPEVIATALAWPLSLAVLVATLVAVMLVAMAALERLFRYDRTTALLAATPGHLSYVLGLSTELEADVARVALVQTVRVLLLTLLVPVLIALWGVEGTGYLVDRGPIAPLHLVLTVPLALGLGLVLNRLRVPAALVLGAMAVSALGHGADLTPGAIPPWLVTVAFIGMGTLIGTRFSGIDRRGLGAAFLAGFVTTLVACAVAAAGALVAAGIVGLPAAALLLAFAPGGVEVMAALAVETGLEPAFVAAHHVFRLIALTVLVPVMVVRLRR</sequence>
<feature type="transmembrane region" description="Helical" evidence="1">
    <location>
        <begin position="258"/>
        <end position="284"/>
    </location>
</feature>
<feature type="transmembrane region" description="Helical" evidence="1">
    <location>
        <begin position="88"/>
        <end position="106"/>
    </location>
</feature>